<protein>
    <recommendedName>
        <fullName evidence="5">Chemotaxis protein methyltransferase</fullName>
        <ecNumber evidence="5">2.1.1.80</ecNumber>
    </recommendedName>
</protein>
<feature type="binding site" evidence="6">
    <location>
        <position position="89"/>
    </location>
    <ligand>
        <name>S-adenosyl-L-methionine</name>
        <dbReference type="ChEBI" id="CHEBI:59789"/>
    </ligand>
</feature>
<keyword evidence="3 5" id="KW-0808">Transferase</keyword>
<organism evidence="8 9">
    <name type="scientific">Hahella chejuensis (strain KCTC 2396)</name>
    <dbReference type="NCBI Taxonomy" id="349521"/>
    <lineage>
        <taxon>Bacteria</taxon>
        <taxon>Pseudomonadati</taxon>
        <taxon>Pseudomonadota</taxon>
        <taxon>Gammaproteobacteria</taxon>
        <taxon>Oceanospirillales</taxon>
        <taxon>Hahellaceae</taxon>
        <taxon>Hahella</taxon>
    </lineage>
</organism>
<evidence type="ECO:0000256" key="6">
    <source>
        <dbReference type="PIRSR" id="PIRSR000410-1"/>
    </source>
</evidence>
<keyword evidence="9" id="KW-1185">Reference proteome</keyword>
<dbReference type="PRINTS" id="PR00996">
    <property type="entry name" value="CHERMTFRASE"/>
</dbReference>
<evidence type="ECO:0000256" key="2">
    <source>
        <dbReference type="ARBA" id="ARBA00022603"/>
    </source>
</evidence>
<dbReference type="PANTHER" id="PTHR24422">
    <property type="entry name" value="CHEMOTAXIS PROTEIN METHYLTRANSFERASE"/>
    <property type="match status" value="1"/>
</dbReference>
<dbReference type="PANTHER" id="PTHR24422:SF26">
    <property type="entry name" value="CHEMOTAXIS PROTEIN METHYLTRANSFERASE"/>
    <property type="match status" value="1"/>
</dbReference>
<evidence type="ECO:0000259" key="7">
    <source>
        <dbReference type="PROSITE" id="PS50123"/>
    </source>
</evidence>
<comment type="function">
    <text evidence="5">Methylation of the membrane-bound methyl-accepting chemotaxis proteins (MCP) to form gamma-glutamyl methyl ester residues in MCP.</text>
</comment>
<proteinExistence type="predicted"/>
<dbReference type="RefSeq" id="WP_011397510.1">
    <property type="nucleotide sequence ID" value="NC_007645.1"/>
</dbReference>
<keyword evidence="2 5" id="KW-0489">Methyltransferase</keyword>
<accession>Q2SFY2</accession>
<feature type="binding site" evidence="6">
    <location>
        <position position="93"/>
    </location>
    <ligand>
        <name>S-adenosyl-L-methionine</name>
        <dbReference type="ChEBI" id="CHEBI:59789"/>
    </ligand>
</feature>
<evidence type="ECO:0000313" key="9">
    <source>
        <dbReference type="Proteomes" id="UP000000238"/>
    </source>
</evidence>
<evidence type="ECO:0000313" key="8">
    <source>
        <dbReference type="EMBL" id="ABC30442.1"/>
    </source>
</evidence>
<feature type="binding site" evidence="6">
    <location>
        <position position="87"/>
    </location>
    <ligand>
        <name>S-adenosyl-L-methionine</name>
        <dbReference type="ChEBI" id="CHEBI:59789"/>
    </ligand>
</feature>
<dbReference type="SMART" id="SM00138">
    <property type="entry name" value="MeTrc"/>
    <property type="match status" value="1"/>
</dbReference>
<dbReference type="GO" id="GO:0032259">
    <property type="term" value="P:methylation"/>
    <property type="evidence" value="ECO:0007669"/>
    <property type="project" value="UniProtKB-KW"/>
</dbReference>
<comment type="catalytic activity">
    <reaction evidence="1 5">
        <text>L-glutamyl-[protein] + S-adenosyl-L-methionine = [protein]-L-glutamate 5-O-methyl ester + S-adenosyl-L-homocysteine</text>
        <dbReference type="Rhea" id="RHEA:24452"/>
        <dbReference type="Rhea" id="RHEA-COMP:10208"/>
        <dbReference type="Rhea" id="RHEA-COMP:10311"/>
        <dbReference type="ChEBI" id="CHEBI:29973"/>
        <dbReference type="ChEBI" id="CHEBI:57856"/>
        <dbReference type="ChEBI" id="CHEBI:59789"/>
        <dbReference type="ChEBI" id="CHEBI:82795"/>
        <dbReference type="EC" id="2.1.1.80"/>
    </reaction>
</comment>
<dbReference type="InterPro" id="IPR029063">
    <property type="entry name" value="SAM-dependent_MTases_sf"/>
</dbReference>
<dbReference type="HOGENOM" id="CLU_025854_0_0_6"/>
<dbReference type="Gene3D" id="1.10.155.10">
    <property type="entry name" value="Chemotaxis receptor methyltransferase CheR, N-terminal domain"/>
    <property type="match status" value="1"/>
</dbReference>
<feature type="binding site" evidence="6">
    <location>
        <begin position="208"/>
        <end position="209"/>
    </location>
    <ligand>
        <name>S-adenosyl-L-methionine</name>
        <dbReference type="ChEBI" id="CHEBI:59789"/>
    </ligand>
</feature>
<dbReference type="InterPro" id="IPR026024">
    <property type="entry name" value="Chemotaxis_MeTrfase_CheR"/>
</dbReference>
<dbReference type="InterPro" id="IPR036804">
    <property type="entry name" value="CheR_N_sf"/>
</dbReference>
<dbReference type="InterPro" id="IPR050903">
    <property type="entry name" value="Bact_Chemotaxis_MeTrfase"/>
</dbReference>
<gene>
    <name evidence="8" type="ordered locus">HCH_03705</name>
</gene>
<feature type="domain" description="CheR-type methyltransferase" evidence="7">
    <location>
        <begin position="12"/>
        <end position="279"/>
    </location>
</feature>
<dbReference type="KEGG" id="hch:HCH_03705"/>
<dbReference type="CDD" id="cd02440">
    <property type="entry name" value="AdoMet_MTases"/>
    <property type="match status" value="1"/>
</dbReference>
<evidence type="ECO:0000256" key="4">
    <source>
        <dbReference type="ARBA" id="ARBA00022691"/>
    </source>
</evidence>
<dbReference type="Pfam" id="PF01739">
    <property type="entry name" value="CheR"/>
    <property type="match status" value="1"/>
</dbReference>
<dbReference type="InterPro" id="IPR022641">
    <property type="entry name" value="CheR_N"/>
</dbReference>
<feature type="binding site" evidence="6">
    <location>
        <begin position="225"/>
        <end position="226"/>
    </location>
    <ligand>
        <name>S-adenosyl-L-methionine</name>
        <dbReference type="ChEBI" id="CHEBI:59789"/>
    </ligand>
</feature>
<dbReference type="InterPro" id="IPR000780">
    <property type="entry name" value="CheR_MeTrfase"/>
</dbReference>
<feature type="binding site" evidence="6">
    <location>
        <position position="127"/>
    </location>
    <ligand>
        <name>S-adenosyl-L-methionine</name>
        <dbReference type="ChEBI" id="CHEBI:59789"/>
    </ligand>
</feature>
<evidence type="ECO:0000256" key="1">
    <source>
        <dbReference type="ARBA" id="ARBA00001541"/>
    </source>
</evidence>
<dbReference type="EMBL" id="CP000155">
    <property type="protein sequence ID" value="ABC30442.1"/>
    <property type="molecule type" value="Genomic_DNA"/>
</dbReference>
<dbReference type="STRING" id="349521.HCH_03705"/>
<evidence type="ECO:0000256" key="5">
    <source>
        <dbReference type="PIRNR" id="PIRNR000410"/>
    </source>
</evidence>
<dbReference type="GO" id="GO:0008983">
    <property type="term" value="F:protein-glutamate O-methyltransferase activity"/>
    <property type="evidence" value="ECO:0007669"/>
    <property type="project" value="UniProtKB-EC"/>
</dbReference>
<dbReference type="InterPro" id="IPR022642">
    <property type="entry name" value="CheR_C"/>
</dbReference>
<dbReference type="SUPFAM" id="SSF47757">
    <property type="entry name" value="Chemotaxis receptor methyltransferase CheR, N-terminal domain"/>
    <property type="match status" value="1"/>
</dbReference>
<evidence type="ECO:0000256" key="3">
    <source>
        <dbReference type="ARBA" id="ARBA00022679"/>
    </source>
</evidence>
<dbReference type="PROSITE" id="PS50123">
    <property type="entry name" value="CHER"/>
    <property type="match status" value="1"/>
</dbReference>
<dbReference type="Proteomes" id="UP000000238">
    <property type="component" value="Chromosome"/>
</dbReference>
<dbReference type="Pfam" id="PF03705">
    <property type="entry name" value="CheR_N"/>
    <property type="match status" value="1"/>
</dbReference>
<dbReference type="SUPFAM" id="SSF53335">
    <property type="entry name" value="S-adenosyl-L-methionine-dependent methyltransferases"/>
    <property type="match status" value="1"/>
</dbReference>
<keyword evidence="4 5" id="KW-0949">S-adenosyl-L-methionine</keyword>
<name>Q2SFY2_HAHCH</name>
<dbReference type="EC" id="2.1.1.80" evidence="5"/>
<dbReference type="PIRSF" id="PIRSF000410">
    <property type="entry name" value="CheR"/>
    <property type="match status" value="1"/>
</dbReference>
<dbReference type="eggNOG" id="COG1352">
    <property type="taxonomic scope" value="Bacteria"/>
</dbReference>
<dbReference type="OrthoDB" id="9816309at2"/>
<reference evidence="8 9" key="1">
    <citation type="journal article" date="2005" name="Nucleic Acids Res.">
        <title>Genomic blueprint of Hahella chejuensis, a marine microbe producing an algicidal agent.</title>
        <authorList>
            <person name="Jeong H."/>
            <person name="Yim J.H."/>
            <person name="Lee C."/>
            <person name="Choi S.-H."/>
            <person name="Park Y.K."/>
            <person name="Yoon S.H."/>
            <person name="Hur C.-G."/>
            <person name="Kang H.-Y."/>
            <person name="Kim D."/>
            <person name="Lee H.H."/>
            <person name="Park K.H."/>
            <person name="Park S.-H."/>
            <person name="Park H.-S."/>
            <person name="Lee H.K."/>
            <person name="Oh T.K."/>
            <person name="Kim J.F."/>
        </authorList>
    </citation>
    <scope>NUCLEOTIDE SEQUENCE [LARGE SCALE GENOMIC DNA]</scope>
    <source>
        <strain evidence="8 9">KCTC 2396</strain>
    </source>
</reference>
<dbReference type="Gene3D" id="3.40.50.150">
    <property type="entry name" value="Vaccinia Virus protein VP39"/>
    <property type="match status" value="1"/>
</dbReference>
<sequence>MVKNVASENAGPKSELYRIGDRDFAIVKRFVHDAAGIFLTDAKKNLVTGRLAKRLQAHNLQSYGDYLKLVDADAEERQIALNLLTTNETYFFREPQHFDYMQRHILPQRARGRAFRVWSAACSTGEEPYSIAMLLDDALGQANWEILATDISTDVLTHAKRGCYSLQRAQHMPPNYLKRYCLKGVGPEEGNLLVNKKLRGAVQFRNLNLNATLPNVGQFDVIFLRNVMIYFQADTKRQLIAKLIQHLHKGGHLFIGRSESLNGVTEQLEQICPAVYRKP</sequence>
<feature type="binding site" evidence="6">
    <location>
        <position position="150"/>
    </location>
    <ligand>
        <name>S-adenosyl-L-methionine</name>
        <dbReference type="ChEBI" id="CHEBI:59789"/>
    </ligand>
</feature>
<dbReference type="AlphaFoldDB" id="Q2SFY2"/>